<dbReference type="Gene3D" id="2.10.109.10">
    <property type="entry name" value="Umud Fragment, subunit A"/>
    <property type="match status" value="1"/>
</dbReference>
<accession>A0ABS3YNR4</accession>
<evidence type="ECO:0000313" key="2">
    <source>
        <dbReference type="EMBL" id="MBO9199529.1"/>
    </source>
</evidence>
<organism evidence="2 3">
    <name type="scientific">Niastella soli</name>
    <dbReference type="NCBI Taxonomy" id="2821487"/>
    <lineage>
        <taxon>Bacteria</taxon>
        <taxon>Pseudomonadati</taxon>
        <taxon>Bacteroidota</taxon>
        <taxon>Chitinophagia</taxon>
        <taxon>Chitinophagales</taxon>
        <taxon>Chitinophagaceae</taxon>
        <taxon>Niastella</taxon>
    </lineage>
</organism>
<dbReference type="InterPro" id="IPR001387">
    <property type="entry name" value="Cro/C1-type_HTH"/>
</dbReference>
<dbReference type="CDD" id="cd00093">
    <property type="entry name" value="HTH_XRE"/>
    <property type="match status" value="1"/>
</dbReference>
<dbReference type="InterPro" id="IPR036286">
    <property type="entry name" value="LexA/Signal_pep-like_sf"/>
</dbReference>
<dbReference type="SUPFAM" id="SSF47413">
    <property type="entry name" value="lambda repressor-like DNA-binding domains"/>
    <property type="match status" value="1"/>
</dbReference>
<dbReference type="SUPFAM" id="SSF51306">
    <property type="entry name" value="LexA/Signal peptidase"/>
    <property type="match status" value="1"/>
</dbReference>
<gene>
    <name evidence="2" type="ORF">J7I42_04580</name>
</gene>
<sequence length="216" mass="24478">MTDIGFRLKVFRMRSGTKMHMVEKSTGIAKAKLYKWEKGIRPNNIEAFNKLNAYLEEMESKQSAGDISMITPATLILPLKNNRPAKPQVDGKSASGTIIFTGLTPELIVDRIDAPFLGVFEGAIQVTGNGMEPTFSNGCWVTITRLNDFQALNWGYYYYLIDSNYMGYVRRVCQSEKENILRLESDNPDQLRYPPIERSLDKIMAIFKIGASITKF</sequence>
<keyword evidence="3" id="KW-1185">Reference proteome</keyword>
<dbReference type="RefSeq" id="WP_209137589.1">
    <property type="nucleotide sequence ID" value="NZ_JAGHKO010000001.1"/>
</dbReference>
<dbReference type="Proteomes" id="UP000677244">
    <property type="component" value="Unassembled WGS sequence"/>
</dbReference>
<dbReference type="InterPro" id="IPR039418">
    <property type="entry name" value="LexA-like"/>
</dbReference>
<evidence type="ECO:0000313" key="3">
    <source>
        <dbReference type="Proteomes" id="UP000677244"/>
    </source>
</evidence>
<protein>
    <submittedName>
        <fullName evidence="2">S24 family peptidase</fullName>
    </submittedName>
</protein>
<dbReference type="InterPro" id="IPR015927">
    <property type="entry name" value="Peptidase_S24_S26A/B/C"/>
</dbReference>
<reference evidence="2 3" key="1">
    <citation type="submission" date="2021-03" db="EMBL/GenBank/DDBJ databases">
        <title>Assistant Professor.</title>
        <authorList>
            <person name="Huq M.A."/>
        </authorList>
    </citation>
    <scope>NUCLEOTIDE SEQUENCE [LARGE SCALE GENOMIC DNA]</scope>
    <source>
        <strain evidence="2 3">MAH-29</strain>
    </source>
</reference>
<name>A0ABS3YNR4_9BACT</name>
<dbReference type="CDD" id="cd06529">
    <property type="entry name" value="S24_LexA-like"/>
    <property type="match status" value="1"/>
</dbReference>
<comment type="caution">
    <text evidence="2">The sequence shown here is derived from an EMBL/GenBank/DDBJ whole genome shotgun (WGS) entry which is preliminary data.</text>
</comment>
<evidence type="ECO:0000259" key="1">
    <source>
        <dbReference type="Pfam" id="PF00717"/>
    </source>
</evidence>
<dbReference type="Pfam" id="PF00717">
    <property type="entry name" value="Peptidase_S24"/>
    <property type="match status" value="1"/>
</dbReference>
<proteinExistence type="predicted"/>
<feature type="domain" description="Peptidase S24/S26A/S26B/S26C" evidence="1">
    <location>
        <begin position="123"/>
        <end position="200"/>
    </location>
</feature>
<dbReference type="EMBL" id="JAGHKO010000001">
    <property type="protein sequence ID" value="MBO9199529.1"/>
    <property type="molecule type" value="Genomic_DNA"/>
</dbReference>
<dbReference type="InterPro" id="IPR010982">
    <property type="entry name" value="Lambda_DNA-bd_dom_sf"/>
</dbReference>